<keyword evidence="5" id="KW-1185">Reference proteome</keyword>
<keyword evidence="1 2" id="KW-0597">Phosphoprotein</keyword>
<dbReference type="SUPFAM" id="SSF52172">
    <property type="entry name" value="CheY-like"/>
    <property type="match status" value="1"/>
</dbReference>
<dbReference type="Pfam" id="PF00072">
    <property type="entry name" value="Response_reg"/>
    <property type="match status" value="1"/>
</dbReference>
<dbReference type="Proteomes" id="UP000251956">
    <property type="component" value="Unassembled WGS sequence"/>
</dbReference>
<evidence type="ECO:0000256" key="2">
    <source>
        <dbReference type="PROSITE-ProRule" id="PRU00169"/>
    </source>
</evidence>
<evidence type="ECO:0000259" key="3">
    <source>
        <dbReference type="PROSITE" id="PS50110"/>
    </source>
</evidence>
<feature type="modified residue" description="4-aspartylphosphate" evidence="2">
    <location>
        <position position="84"/>
    </location>
</feature>
<gene>
    <name evidence="4" type="ORF">DPM35_07690</name>
</gene>
<accession>A0A330GVA2</accession>
<dbReference type="InterPro" id="IPR050595">
    <property type="entry name" value="Bact_response_regulator"/>
</dbReference>
<evidence type="ECO:0000256" key="1">
    <source>
        <dbReference type="ARBA" id="ARBA00022553"/>
    </source>
</evidence>
<reference evidence="5" key="1">
    <citation type="submission" date="2018-06" db="EMBL/GenBank/DDBJ databases">
        <authorList>
            <person name="Helene L.C."/>
            <person name="Dall'Agnol R."/>
            <person name="Delamuta J.R."/>
            <person name="Hungria M."/>
        </authorList>
    </citation>
    <scope>NUCLEOTIDE SEQUENCE [LARGE SCALE GENOMIC DNA]</scope>
    <source>
        <strain evidence="5">CNPSo 3140</strain>
    </source>
</reference>
<evidence type="ECO:0000313" key="5">
    <source>
        <dbReference type="Proteomes" id="UP000251956"/>
    </source>
</evidence>
<evidence type="ECO:0000313" key="4">
    <source>
        <dbReference type="EMBL" id="RAZ78440.1"/>
    </source>
</evidence>
<dbReference type="RefSeq" id="WP_112126686.1">
    <property type="nucleotide sequence ID" value="NZ_QMBQ01000002.1"/>
</dbReference>
<dbReference type="InterPro" id="IPR011006">
    <property type="entry name" value="CheY-like_superfamily"/>
</dbReference>
<dbReference type="AlphaFoldDB" id="A0A330GVA2"/>
<reference evidence="4 5" key="2">
    <citation type="submission" date="2018-07" db="EMBL/GenBank/DDBJ databases">
        <title>Diversity of Mesorhizobium strains in Brazil.</title>
        <authorList>
            <person name="Helene L.C.F."/>
            <person name="Dall'Agnol R."/>
            <person name="Delamuta J.R.M."/>
            <person name="Hungria M."/>
        </authorList>
    </citation>
    <scope>NUCLEOTIDE SEQUENCE [LARGE SCALE GENOMIC DNA]</scope>
    <source>
        <strain evidence="4 5">CNPSo 3140</strain>
    </source>
</reference>
<dbReference type="OrthoDB" id="7210814at2"/>
<dbReference type="SMART" id="SM00448">
    <property type="entry name" value="REC"/>
    <property type="match status" value="1"/>
</dbReference>
<dbReference type="Gene3D" id="3.40.50.2300">
    <property type="match status" value="1"/>
</dbReference>
<dbReference type="EMBL" id="QMBQ01000002">
    <property type="protein sequence ID" value="RAZ78440.1"/>
    <property type="molecule type" value="Genomic_DNA"/>
</dbReference>
<proteinExistence type="predicted"/>
<feature type="domain" description="Response regulatory" evidence="3">
    <location>
        <begin position="33"/>
        <end position="148"/>
    </location>
</feature>
<dbReference type="GO" id="GO:0000160">
    <property type="term" value="P:phosphorelay signal transduction system"/>
    <property type="evidence" value="ECO:0007669"/>
    <property type="project" value="InterPro"/>
</dbReference>
<sequence length="160" mass="17102">MPHSSAVLGLTEPICHLRVPGEVGGALYNEYRAVLVVEDETLILMDIEVALEEAGFAVTGVANAESALTAFSAEPDRFKALVTDIRLGLGKSGWDLAREIRATKPALPVIYISGDSDVHWPSEGVPNSIMISKPFFMPQIITAISTLLNGQSTLDAGNRP</sequence>
<dbReference type="InterPro" id="IPR001789">
    <property type="entry name" value="Sig_transdc_resp-reg_receiver"/>
</dbReference>
<dbReference type="PANTHER" id="PTHR44591:SF21">
    <property type="entry name" value="TWO-COMPONENT RESPONSE REGULATOR"/>
    <property type="match status" value="1"/>
</dbReference>
<comment type="caution">
    <text evidence="4">The sequence shown here is derived from an EMBL/GenBank/DDBJ whole genome shotgun (WGS) entry which is preliminary data.</text>
</comment>
<protein>
    <submittedName>
        <fullName evidence="4">Response regulator</fullName>
    </submittedName>
</protein>
<organism evidence="4 5">
    <name type="scientific">Mesorhizobium atlanticum</name>
    <dbReference type="NCBI Taxonomy" id="2233532"/>
    <lineage>
        <taxon>Bacteria</taxon>
        <taxon>Pseudomonadati</taxon>
        <taxon>Pseudomonadota</taxon>
        <taxon>Alphaproteobacteria</taxon>
        <taxon>Hyphomicrobiales</taxon>
        <taxon>Phyllobacteriaceae</taxon>
        <taxon>Mesorhizobium</taxon>
    </lineage>
</organism>
<dbReference type="PROSITE" id="PS50110">
    <property type="entry name" value="RESPONSE_REGULATORY"/>
    <property type="match status" value="1"/>
</dbReference>
<name>A0A330GVA2_9HYPH</name>
<dbReference type="PANTHER" id="PTHR44591">
    <property type="entry name" value="STRESS RESPONSE REGULATOR PROTEIN 1"/>
    <property type="match status" value="1"/>
</dbReference>